<evidence type="ECO:0000313" key="7">
    <source>
        <dbReference type="Proteomes" id="UP000196386"/>
    </source>
</evidence>
<dbReference type="InterPro" id="IPR005648">
    <property type="entry name" value="FlgD"/>
</dbReference>
<reference evidence="7" key="2">
    <citation type="submission" date="2017-04" db="EMBL/GenBank/DDBJ databases">
        <title>Function of individual gut microbiota members based on whole genome sequencing of pure cultures obtained from chicken caecum.</title>
        <authorList>
            <person name="Medvecky M."/>
            <person name="Cejkova D."/>
            <person name="Polansky O."/>
            <person name="Karasova D."/>
            <person name="Kubasova T."/>
            <person name="Cizek A."/>
            <person name="Rychlik I."/>
        </authorList>
    </citation>
    <scope>NUCLEOTIDE SEQUENCE [LARGE SCALE GENOMIC DNA]</scope>
    <source>
        <strain evidence="7">An175</strain>
    </source>
</reference>
<evidence type="ECO:0000313" key="4">
    <source>
        <dbReference type="EMBL" id="CUP51737.1"/>
    </source>
</evidence>
<dbReference type="AlphaFoldDB" id="A0A174NY19"/>
<dbReference type="Proteomes" id="UP000196386">
    <property type="component" value="Unassembled WGS sequence"/>
</dbReference>
<dbReference type="OrthoDB" id="280334at2"/>
<gene>
    <name evidence="4" type="primary">flgD</name>
    <name evidence="5" type="ORF">B5F11_05060</name>
    <name evidence="4" type="ORF">ERS852551_01040</name>
</gene>
<keyword evidence="2 3" id="KW-1005">Bacterial flagellum biogenesis</keyword>
<name>A0A174NY19_9FIRM</name>
<dbReference type="Proteomes" id="UP000095765">
    <property type="component" value="Unassembled WGS sequence"/>
</dbReference>
<evidence type="ECO:0000256" key="2">
    <source>
        <dbReference type="ARBA" id="ARBA00022795"/>
    </source>
</evidence>
<evidence type="ECO:0000313" key="5">
    <source>
        <dbReference type="EMBL" id="OUP70378.1"/>
    </source>
</evidence>
<dbReference type="GO" id="GO:0044781">
    <property type="term" value="P:bacterial-type flagellum organization"/>
    <property type="evidence" value="ECO:0007669"/>
    <property type="project" value="UniProtKB-UniRule"/>
</dbReference>
<protein>
    <recommendedName>
        <fullName evidence="3">Basal-body rod modification protein FlgD</fullName>
    </recommendedName>
</protein>
<dbReference type="Pfam" id="PF03963">
    <property type="entry name" value="FlgD"/>
    <property type="match status" value="1"/>
</dbReference>
<comment type="function">
    <text evidence="3">Required for flagellar hook formation. May act as a scaffolding protein.</text>
</comment>
<dbReference type="EMBL" id="CZBE01000006">
    <property type="protein sequence ID" value="CUP51737.1"/>
    <property type="molecule type" value="Genomic_DNA"/>
</dbReference>
<reference evidence="5" key="3">
    <citation type="journal article" date="2018" name="BMC Genomics">
        <title>Whole genome sequencing and function prediction of 133 gut anaerobes isolated from chicken caecum in pure cultures.</title>
        <authorList>
            <person name="Medvecky M."/>
            <person name="Cejkova D."/>
            <person name="Polansky O."/>
            <person name="Karasova D."/>
            <person name="Kubasova T."/>
            <person name="Cizek A."/>
            <person name="Rychlik I."/>
        </authorList>
    </citation>
    <scope>NUCLEOTIDE SEQUENCE</scope>
    <source>
        <strain evidence="5">An175</strain>
    </source>
</reference>
<comment type="similarity">
    <text evidence="1 3">Belongs to the FlgD family.</text>
</comment>
<organism evidence="4 6">
    <name type="scientific">Anaerotruncus colihominis</name>
    <dbReference type="NCBI Taxonomy" id="169435"/>
    <lineage>
        <taxon>Bacteria</taxon>
        <taxon>Bacillati</taxon>
        <taxon>Bacillota</taxon>
        <taxon>Clostridia</taxon>
        <taxon>Eubacteriales</taxon>
        <taxon>Oscillospiraceae</taxon>
        <taxon>Anaerotruncus</taxon>
    </lineage>
</organism>
<dbReference type="EMBL" id="NFKP01000004">
    <property type="protein sequence ID" value="OUP70378.1"/>
    <property type="molecule type" value="Genomic_DNA"/>
</dbReference>
<reference evidence="4 6" key="1">
    <citation type="submission" date="2015-09" db="EMBL/GenBank/DDBJ databases">
        <authorList>
            <consortium name="Pathogen Informatics"/>
        </authorList>
    </citation>
    <scope>NUCLEOTIDE SEQUENCE [LARGE SCALE GENOMIC DNA]</scope>
    <source>
        <strain evidence="4 6">2789STDY5834939</strain>
    </source>
</reference>
<proteinExistence type="inferred from homology"/>
<sequence>MSSVSGAGGFRDEWMNNIMNSDGKTNSTQSTTQTGQVWNAVFEDENDMGVSVDDFLNLMVAQLRNQDFMNPVDDTQYVTQLAQFATMSQMQELAANMKNNYALSLVGTNVTAAKFAVSGALIKETGPISKVSLVDNSYQITVNGQTFSLSEIMEINNSESSGSTNDKNDQMAYLVSLIGKNVTVKHDGDTITGIVEEISTEDGYKLMIDGEWYSLDEVTGVGSADKDDADGEDSGSAEEAAETLYFRAF</sequence>
<evidence type="ECO:0000313" key="6">
    <source>
        <dbReference type="Proteomes" id="UP000095765"/>
    </source>
</evidence>
<dbReference type="RefSeq" id="WP_055244495.1">
    <property type="nucleotide sequence ID" value="NZ_CABIWA010000003.1"/>
</dbReference>
<accession>A0A174NY19</accession>
<evidence type="ECO:0000256" key="3">
    <source>
        <dbReference type="RuleBase" id="RU362076"/>
    </source>
</evidence>
<evidence type="ECO:0000256" key="1">
    <source>
        <dbReference type="ARBA" id="ARBA00010577"/>
    </source>
</evidence>